<sequence length="143" mass="15338">MVPMLLRTTLRQQKQPLSRGRGKRAIESSVGPRHCHSAIDFELEINEDPLDNMNCSGVVFPSGPLTNSTNVTLDSNPPTSTPASLQGCEAANCGLCQTELNVSFTPALSQILLAPTSSTGPIFTTDGDNSTTGEVINSFYFYE</sequence>
<name>A0A1B0CJG0_LUTLO</name>
<dbReference type="Proteomes" id="UP000092461">
    <property type="component" value="Unassembled WGS sequence"/>
</dbReference>
<organism evidence="2 3">
    <name type="scientific">Lutzomyia longipalpis</name>
    <name type="common">Sand fly</name>
    <dbReference type="NCBI Taxonomy" id="7200"/>
    <lineage>
        <taxon>Eukaryota</taxon>
        <taxon>Metazoa</taxon>
        <taxon>Ecdysozoa</taxon>
        <taxon>Arthropoda</taxon>
        <taxon>Hexapoda</taxon>
        <taxon>Insecta</taxon>
        <taxon>Pterygota</taxon>
        <taxon>Neoptera</taxon>
        <taxon>Endopterygota</taxon>
        <taxon>Diptera</taxon>
        <taxon>Nematocera</taxon>
        <taxon>Psychodoidea</taxon>
        <taxon>Psychodidae</taxon>
        <taxon>Lutzomyia</taxon>
        <taxon>Lutzomyia</taxon>
    </lineage>
</organism>
<evidence type="ECO:0000256" key="1">
    <source>
        <dbReference type="SAM" id="MobiDB-lite"/>
    </source>
</evidence>
<keyword evidence="3" id="KW-1185">Reference proteome</keyword>
<proteinExistence type="predicted"/>
<accession>A0A1B0CJG0</accession>
<dbReference type="EnsemblMetazoa" id="LLOJ004662-RA">
    <property type="protein sequence ID" value="LLOJ004662-PA"/>
    <property type="gene ID" value="LLOJ004662"/>
</dbReference>
<dbReference type="VEuPathDB" id="VectorBase:LLOJ004662"/>
<evidence type="ECO:0000313" key="2">
    <source>
        <dbReference type="EnsemblMetazoa" id="LLOJ004662-PA"/>
    </source>
</evidence>
<protein>
    <submittedName>
        <fullName evidence="2">Uncharacterized protein</fullName>
    </submittedName>
</protein>
<dbReference type="EMBL" id="AJWK01014563">
    <property type="status" value="NOT_ANNOTATED_CDS"/>
    <property type="molecule type" value="Genomic_DNA"/>
</dbReference>
<dbReference type="AlphaFoldDB" id="A0A1B0CJG0"/>
<dbReference type="VEuPathDB" id="VectorBase:LLONM1_011282"/>
<evidence type="ECO:0000313" key="3">
    <source>
        <dbReference type="Proteomes" id="UP000092461"/>
    </source>
</evidence>
<reference evidence="2" key="1">
    <citation type="submission" date="2020-05" db="UniProtKB">
        <authorList>
            <consortium name="EnsemblMetazoa"/>
        </authorList>
    </citation>
    <scope>IDENTIFICATION</scope>
    <source>
        <strain evidence="2">Jacobina</strain>
    </source>
</reference>
<feature type="region of interest" description="Disordered" evidence="1">
    <location>
        <begin position="1"/>
        <end position="25"/>
    </location>
</feature>